<dbReference type="PANTHER" id="PTHR10134">
    <property type="entry name" value="CYTOCHROME B-C1 COMPLEX SUBUNIT RIESKE, MITOCHONDRIAL"/>
    <property type="match status" value="1"/>
</dbReference>
<reference evidence="12" key="1">
    <citation type="submission" date="2023-02" db="EMBL/GenBank/DDBJ databases">
        <title>Nocardiopsis ansamitocini NBRC 112285.</title>
        <authorList>
            <person name="Ichikawa N."/>
            <person name="Sato H."/>
            <person name="Tonouchi N."/>
        </authorList>
    </citation>
    <scope>NUCLEOTIDE SEQUENCE</scope>
    <source>
        <strain evidence="12">NBRC 112285</strain>
    </source>
</reference>
<dbReference type="SUPFAM" id="SSF50022">
    <property type="entry name" value="ISP domain"/>
    <property type="match status" value="1"/>
</dbReference>
<evidence type="ECO:0000256" key="8">
    <source>
        <dbReference type="ARBA" id="ARBA00029586"/>
    </source>
</evidence>
<keyword evidence="3" id="KW-0001">2Fe-2S</keyword>
<evidence type="ECO:0000256" key="1">
    <source>
        <dbReference type="ARBA" id="ARBA00002494"/>
    </source>
</evidence>
<dbReference type="Proteomes" id="UP001165092">
    <property type="component" value="Unassembled WGS sequence"/>
</dbReference>
<keyword evidence="7" id="KW-1015">Disulfide bond</keyword>
<proteinExistence type="predicted"/>
<keyword evidence="5" id="KW-0408">Iron</keyword>
<evidence type="ECO:0000256" key="3">
    <source>
        <dbReference type="ARBA" id="ARBA00022714"/>
    </source>
</evidence>
<dbReference type="GO" id="GO:0004497">
    <property type="term" value="F:monooxygenase activity"/>
    <property type="evidence" value="ECO:0007669"/>
    <property type="project" value="UniProtKB-ARBA"/>
</dbReference>
<keyword evidence="4" id="KW-0479">Metal-binding</keyword>
<keyword evidence="6" id="KW-0411">Iron-sulfur</keyword>
<dbReference type="GO" id="GO:0046872">
    <property type="term" value="F:metal ion binding"/>
    <property type="evidence" value="ECO:0007669"/>
    <property type="project" value="UniProtKB-KW"/>
</dbReference>
<dbReference type="FunFam" id="2.102.10.10:FF:000016">
    <property type="entry name" value="Nitrite reductase/ring-hydroxylating ferredoxin subunit"/>
    <property type="match status" value="1"/>
</dbReference>
<evidence type="ECO:0000256" key="9">
    <source>
        <dbReference type="ARBA" id="ARBA00034078"/>
    </source>
</evidence>
<dbReference type="PROSITE" id="PS51296">
    <property type="entry name" value="RIESKE"/>
    <property type="match status" value="1"/>
</dbReference>
<dbReference type="GO" id="GO:0016705">
    <property type="term" value="F:oxidoreductase activity, acting on paired donors, with incorporation or reduction of molecular oxygen"/>
    <property type="evidence" value="ECO:0007669"/>
    <property type="project" value="UniProtKB-ARBA"/>
</dbReference>
<feature type="domain" description="Rieske" evidence="11">
    <location>
        <begin position="59"/>
        <end position="151"/>
    </location>
</feature>
<dbReference type="Gene3D" id="2.102.10.10">
    <property type="entry name" value="Rieske [2Fe-2S] iron-sulphur domain"/>
    <property type="match status" value="1"/>
</dbReference>
<evidence type="ECO:0000256" key="10">
    <source>
        <dbReference type="SAM" id="MobiDB-lite"/>
    </source>
</evidence>
<dbReference type="InterPro" id="IPR017941">
    <property type="entry name" value="Rieske_2Fe-2S"/>
</dbReference>
<evidence type="ECO:0000259" key="11">
    <source>
        <dbReference type="PROSITE" id="PS51296"/>
    </source>
</evidence>
<dbReference type="EMBL" id="BSQG01000001">
    <property type="protein sequence ID" value="GLU46644.1"/>
    <property type="molecule type" value="Genomic_DNA"/>
</dbReference>
<dbReference type="GO" id="GO:0016020">
    <property type="term" value="C:membrane"/>
    <property type="evidence" value="ECO:0007669"/>
    <property type="project" value="InterPro"/>
</dbReference>
<dbReference type="PRINTS" id="PR00162">
    <property type="entry name" value="RIESKE"/>
</dbReference>
<dbReference type="GO" id="GO:0051537">
    <property type="term" value="F:2 iron, 2 sulfur cluster binding"/>
    <property type="evidence" value="ECO:0007669"/>
    <property type="project" value="UniProtKB-KW"/>
</dbReference>
<dbReference type="InterPro" id="IPR036922">
    <property type="entry name" value="Rieske_2Fe-2S_sf"/>
</dbReference>
<evidence type="ECO:0000313" key="12">
    <source>
        <dbReference type="EMBL" id="GLU46644.1"/>
    </source>
</evidence>
<protein>
    <recommendedName>
        <fullName evidence="2">Cytochrome bc1 complex Rieske iron-sulfur subunit</fullName>
    </recommendedName>
    <alternativeName>
        <fullName evidence="8">Cytochrome bc1 reductase complex subunit QcrA</fullName>
    </alternativeName>
</protein>
<dbReference type="InterPro" id="IPR005805">
    <property type="entry name" value="Rieske_Fe-S_prot_C"/>
</dbReference>
<sequence>MTDDRYTWTCSSRRTAFAVAGGTVVAGVLAGCGTEETPEQESGRQDSPSPEGDGGAGGTPLAQVDDIPVGGGTVFTDEKVVITQPEAGTILAFSALCTHQQCPVSEVADGTIICPCHDSKFSIADGSVTSGPAPSPLPEVEITVEGDTITLA</sequence>
<dbReference type="CDD" id="cd03467">
    <property type="entry name" value="Rieske"/>
    <property type="match status" value="1"/>
</dbReference>
<accession>A0A9W6P3X4</accession>
<evidence type="ECO:0000256" key="2">
    <source>
        <dbReference type="ARBA" id="ARBA00015816"/>
    </source>
</evidence>
<feature type="region of interest" description="Disordered" evidence="10">
    <location>
        <begin position="30"/>
        <end position="70"/>
    </location>
</feature>
<organism evidence="12 13">
    <name type="scientific">Nocardiopsis ansamitocini</name>
    <dbReference type="NCBI Taxonomy" id="1670832"/>
    <lineage>
        <taxon>Bacteria</taxon>
        <taxon>Bacillati</taxon>
        <taxon>Actinomycetota</taxon>
        <taxon>Actinomycetes</taxon>
        <taxon>Streptosporangiales</taxon>
        <taxon>Nocardiopsidaceae</taxon>
        <taxon>Nocardiopsis</taxon>
    </lineage>
</organism>
<name>A0A9W6P3X4_9ACTN</name>
<evidence type="ECO:0000313" key="13">
    <source>
        <dbReference type="Proteomes" id="UP001165092"/>
    </source>
</evidence>
<comment type="cofactor">
    <cofactor evidence="9">
        <name>[2Fe-2S] cluster</name>
        <dbReference type="ChEBI" id="CHEBI:190135"/>
    </cofactor>
</comment>
<evidence type="ECO:0000256" key="7">
    <source>
        <dbReference type="ARBA" id="ARBA00023157"/>
    </source>
</evidence>
<evidence type="ECO:0000256" key="6">
    <source>
        <dbReference type="ARBA" id="ARBA00023014"/>
    </source>
</evidence>
<keyword evidence="13" id="KW-1185">Reference proteome</keyword>
<gene>
    <name evidence="12" type="ORF">Nans01_09950</name>
</gene>
<dbReference type="InterPro" id="IPR014349">
    <property type="entry name" value="Rieske_Fe-S_prot"/>
</dbReference>
<comment type="caution">
    <text evidence="12">The sequence shown here is derived from an EMBL/GenBank/DDBJ whole genome shotgun (WGS) entry which is preliminary data.</text>
</comment>
<dbReference type="RefSeq" id="WP_285757479.1">
    <property type="nucleotide sequence ID" value="NZ_BSQG01000001.1"/>
</dbReference>
<dbReference type="AlphaFoldDB" id="A0A9W6P3X4"/>
<evidence type="ECO:0000256" key="4">
    <source>
        <dbReference type="ARBA" id="ARBA00022723"/>
    </source>
</evidence>
<evidence type="ECO:0000256" key="5">
    <source>
        <dbReference type="ARBA" id="ARBA00023004"/>
    </source>
</evidence>
<dbReference type="PROSITE" id="PS51257">
    <property type="entry name" value="PROKAR_LIPOPROTEIN"/>
    <property type="match status" value="1"/>
</dbReference>
<comment type="function">
    <text evidence="1">Iron-sulfur subunit of the cytochrome bc1 complex, an essential component of the respiratory electron transport chain required for ATP synthesis. The bc1 complex catalyzes the oxidation of menaquinol and the reduction of cytochrome c in the respiratory chain. The bc1 complex operates through a Q-cycle mechanism that couples electron transfer to generation of the proton gradient that drives ATP synthesis.</text>
</comment>
<dbReference type="Pfam" id="PF00355">
    <property type="entry name" value="Rieske"/>
    <property type="match status" value="1"/>
</dbReference>